<dbReference type="GO" id="GO:0017116">
    <property type="term" value="F:single-stranded DNA helicase activity"/>
    <property type="evidence" value="ECO:0007669"/>
    <property type="project" value="TreeGrafter"/>
</dbReference>
<evidence type="ECO:0000256" key="8">
    <source>
        <dbReference type="ARBA" id="ARBA00023125"/>
    </source>
</evidence>
<dbReference type="PANTHER" id="PTHR11630:SF46">
    <property type="entry name" value="DNA REPLICATION LICENSING FACTOR MCM3-RELATED"/>
    <property type="match status" value="1"/>
</dbReference>
<evidence type="ECO:0000313" key="15">
    <source>
        <dbReference type="EMBL" id="KAH9318978.1"/>
    </source>
</evidence>
<evidence type="ECO:0000256" key="1">
    <source>
        <dbReference type="ARBA" id="ARBA00004123"/>
    </source>
</evidence>
<dbReference type="SMART" id="SM00382">
    <property type="entry name" value="AAA"/>
    <property type="match status" value="1"/>
</dbReference>
<dbReference type="Gene3D" id="2.20.28.10">
    <property type="match status" value="1"/>
</dbReference>
<evidence type="ECO:0000256" key="4">
    <source>
        <dbReference type="ARBA" id="ARBA00022741"/>
    </source>
</evidence>
<dbReference type="InterPro" id="IPR012340">
    <property type="entry name" value="NA-bd_OB-fold"/>
</dbReference>
<proteinExistence type="inferred from homology"/>
<dbReference type="FunFam" id="2.20.28.10:FF:000008">
    <property type="entry name" value="DNA helicase"/>
    <property type="match status" value="1"/>
</dbReference>
<dbReference type="Gene3D" id="3.40.50.300">
    <property type="entry name" value="P-loop containing nucleotide triphosphate hydrolases"/>
    <property type="match status" value="1"/>
</dbReference>
<evidence type="ECO:0000256" key="3">
    <source>
        <dbReference type="ARBA" id="ARBA00022705"/>
    </source>
</evidence>
<keyword evidence="9 12" id="KW-0539">Nucleus</keyword>
<comment type="subunit">
    <text evidence="12">Component of the MCM2-7 complex.</text>
</comment>
<sequence length="811" mass="90705">VGQGVYMDKIRGMITQGRYRLLIDMADLRNFSHDLARRLIRNPSEYIQPFSDALGEVTRNVDPKYLKEAQQVEVGFEGHFGFHKLTPRELLSPFLGTMVSVEGIVTKCMYNLFQFFLHKLHISVLFFHNRCFTSFQKPKFLYCLRFDYKSSLVRPKVVKSVHYCPTTGEFQAREYRDITSTTGLPTGSVYPTRDDQGNLLVTEFGLCKYRDHQTISMQEVPENSAPGQLPRSVDIIVEDDLVDACKPGDRVALVGIYKAIPGKTKGSVNGVFRTVIVANNVSQLNKEINTPVFTSDDIKNIKKVGNRQDTFGLLGESLAPSIYGHNWIKKAVVLQLLGGVEKNLKNGTHLRGDINMMMVGDPSVAKSQLLRAIMNIAPLAISTTGRGSSGVGLTAAVTSDQETGERRLEAGAMVLADRGVVCIDEFDKMSDQDRVSIHEVMEQQTVTIAKAGIHASLNARCSVVAAANPIYGTYDRSLTPTKNIGLPDSLLSRFDLLFIVLDQMDPDVDRRISEHVLRMHRYRTSAEDSGMVVADGNSRNVEEDDLESAASIFVKYNRLLHGERRTRHSKNETLTVKFLKKYIHYAKTRHQPILTDEASEHIATAYAELRNAGSEAKSGGGTLPITARTLETIIRLSTAHAKMKLRNQVLKSDVESALKVLNFAIYHTELTEMEKREQEREQEMERKRRADGDSGNGGHDDDNDDDYPDGPENRERLRRRKKGSGGEGNGGSQTQSTIPEETAEDMDIDAATAGFTMNISSEREERFNTAFSQHMMVNRLDQIPMNEIARMINRGNTLDPFTPAEITCLLQ</sequence>
<dbReference type="Pfam" id="PF14551">
    <property type="entry name" value="MCM_N"/>
    <property type="match status" value="1"/>
</dbReference>
<dbReference type="GO" id="GO:0000727">
    <property type="term" value="P:double-strand break repair via break-induced replication"/>
    <property type="evidence" value="ECO:0007669"/>
    <property type="project" value="TreeGrafter"/>
</dbReference>
<keyword evidence="6 12" id="KW-0347">Helicase</keyword>
<evidence type="ECO:0000313" key="16">
    <source>
        <dbReference type="Proteomes" id="UP000824469"/>
    </source>
</evidence>
<evidence type="ECO:0000256" key="12">
    <source>
        <dbReference type="RuleBase" id="RU368061"/>
    </source>
</evidence>
<dbReference type="SMART" id="SM00350">
    <property type="entry name" value="MCM"/>
    <property type="match status" value="1"/>
</dbReference>
<dbReference type="InterPro" id="IPR031327">
    <property type="entry name" value="MCM"/>
</dbReference>
<feature type="non-terminal residue" evidence="15">
    <location>
        <position position="811"/>
    </location>
</feature>
<dbReference type="SUPFAM" id="SSF52540">
    <property type="entry name" value="P-loop containing nucleoside triphosphate hydrolases"/>
    <property type="match status" value="1"/>
</dbReference>
<keyword evidence="3 12" id="KW-0235">DNA replication</keyword>
<dbReference type="GO" id="GO:0003697">
    <property type="term" value="F:single-stranded DNA binding"/>
    <property type="evidence" value="ECO:0007669"/>
    <property type="project" value="TreeGrafter"/>
</dbReference>
<dbReference type="CDD" id="cd17754">
    <property type="entry name" value="MCM3"/>
    <property type="match status" value="1"/>
</dbReference>
<gene>
    <name evidence="15" type="ORF">KI387_020747</name>
</gene>
<evidence type="ECO:0000256" key="6">
    <source>
        <dbReference type="ARBA" id="ARBA00022806"/>
    </source>
</evidence>
<evidence type="ECO:0000256" key="9">
    <source>
        <dbReference type="ARBA" id="ARBA00023242"/>
    </source>
</evidence>
<dbReference type="GO" id="GO:0016787">
    <property type="term" value="F:hydrolase activity"/>
    <property type="evidence" value="ECO:0007669"/>
    <property type="project" value="UniProtKB-KW"/>
</dbReference>
<dbReference type="GO" id="GO:0005634">
    <property type="term" value="C:nucleus"/>
    <property type="evidence" value="ECO:0007669"/>
    <property type="project" value="UniProtKB-SubCell"/>
</dbReference>
<dbReference type="InterPro" id="IPR003593">
    <property type="entry name" value="AAA+_ATPase"/>
</dbReference>
<dbReference type="InterPro" id="IPR008046">
    <property type="entry name" value="Mcm3"/>
</dbReference>
<keyword evidence="16" id="KW-1185">Reference proteome</keyword>
<dbReference type="EC" id="3.6.4.12" evidence="12"/>
<comment type="subcellular location">
    <subcellularLocation>
        <location evidence="1 12">Nucleus</location>
    </subcellularLocation>
</comment>
<dbReference type="PRINTS" id="PR01659">
    <property type="entry name" value="MCMPROTEIN3"/>
</dbReference>
<dbReference type="Proteomes" id="UP000824469">
    <property type="component" value="Unassembled WGS sequence"/>
</dbReference>
<evidence type="ECO:0000256" key="10">
    <source>
        <dbReference type="ARBA" id="ARBA00047995"/>
    </source>
</evidence>
<keyword evidence="4 11" id="KW-0547">Nucleotide-binding</keyword>
<feature type="non-terminal residue" evidence="15">
    <location>
        <position position="1"/>
    </location>
</feature>
<dbReference type="InterPro" id="IPR018525">
    <property type="entry name" value="MCM_CS"/>
</dbReference>
<comment type="catalytic activity">
    <reaction evidence="10 12">
        <text>ATP + H2O = ADP + phosphate + H(+)</text>
        <dbReference type="Rhea" id="RHEA:13065"/>
        <dbReference type="ChEBI" id="CHEBI:15377"/>
        <dbReference type="ChEBI" id="CHEBI:15378"/>
        <dbReference type="ChEBI" id="CHEBI:30616"/>
        <dbReference type="ChEBI" id="CHEBI:43474"/>
        <dbReference type="ChEBI" id="CHEBI:456216"/>
        <dbReference type="EC" id="3.6.4.12"/>
    </reaction>
</comment>
<evidence type="ECO:0000256" key="13">
    <source>
        <dbReference type="SAM" id="MobiDB-lite"/>
    </source>
</evidence>
<dbReference type="GO" id="GO:0006271">
    <property type="term" value="P:DNA strand elongation involved in DNA replication"/>
    <property type="evidence" value="ECO:0007669"/>
    <property type="project" value="TreeGrafter"/>
</dbReference>
<keyword evidence="8 11" id="KW-0238">DNA-binding</keyword>
<keyword evidence="5 12" id="KW-0378">Hydrolase</keyword>
<dbReference type="GO" id="GO:0042555">
    <property type="term" value="C:MCM complex"/>
    <property type="evidence" value="ECO:0007669"/>
    <property type="project" value="UniProtKB-UniRule"/>
</dbReference>
<reference evidence="15 16" key="1">
    <citation type="journal article" date="2021" name="Nat. Plants">
        <title>The Taxus genome provides insights into paclitaxel biosynthesis.</title>
        <authorList>
            <person name="Xiong X."/>
            <person name="Gou J."/>
            <person name="Liao Q."/>
            <person name="Li Y."/>
            <person name="Zhou Q."/>
            <person name="Bi G."/>
            <person name="Li C."/>
            <person name="Du R."/>
            <person name="Wang X."/>
            <person name="Sun T."/>
            <person name="Guo L."/>
            <person name="Liang H."/>
            <person name="Lu P."/>
            <person name="Wu Y."/>
            <person name="Zhang Z."/>
            <person name="Ro D.K."/>
            <person name="Shang Y."/>
            <person name="Huang S."/>
            <person name="Yan J."/>
        </authorList>
    </citation>
    <scope>NUCLEOTIDE SEQUENCE [LARGE SCALE GENOMIC DNA]</scope>
    <source>
        <strain evidence="15">Ta-2019</strain>
    </source>
</reference>
<organism evidence="15 16">
    <name type="scientific">Taxus chinensis</name>
    <name type="common">Chinese yew</name>
    <name type="synonym">Taxus wallichiana var. chinensis</name>
    <dbReference type="NCBI Taxonomy" id="29808"/>
    <lineage>
        <taxon>Eukaryota</taxon>
        <taxon>Viridiplantae</taxon>
        <taxon>Streptophyta</taxon>
        <taxon>Embryophyta</taxon>
        <taxon>Tracheophyta</taxon>
        <taxon>Spermatophyta</taxon>
        <taxon>Pinopsida</taxon>
        <taxon>Pinidae</taxon>
        <taxon>Conifers II</taxon>
        <taxon>Cupressales</taxon>
        <taxon>Taxaceae</taxon>
        <taxon>Taxus</taxon>
    </lineage>
</organism>
<dbReference type="InterPro" id="IPR041562">
    <property type="entry name" value="MCM_lid"/>
</dbReference>
<dbReference type="PRINTS" id="PR01657">
    <property type="entry name" value="MCMFAMILY"/>
</dbReference>
<dbReference type="PROSITE" id="PS00847">
    <property type="entry name" value="MCM_1"/>
    <property type="match status" value="1"/>
</dbReference>
<dbReference type="PROSITE" id="PS50051">
    <property type="entry name" value="MCM_2"/>
    <property type="match status" value="1"/>
</dbReference>
<evidence type="ECO:0000256" key="2">
    <source>
        <dbReference type="ARBA" id="ARBA00008010"/>
    </source>
</evidence>
<keyword evidence="7 11" id="KW-0067">ATP-binding</keyword>
<evidence type="ECO:0000259" key="14">
    <source>
        <dbReference type="PROSITE" id="PS50051"/>
    </source>
</evidence>
<dbReference type="EMBL" id="JAHRHJ020000004">
    <property type="protein sequence ID" value="KAH9318978.1"/>
    <property type="molecule type" value="Genomic_DNA"/>
</dbReference>
<comment type="similarity">
    <text evidence="2 11">Belongs to the MCM family.</text>
</comment>
<dbReference type="InterPro" id="IPR027417">
    <property type="entry name" value="P-loop_NTPase"/>
</dbReference>
<evidence type="ECO:0000256" key="11">
    <source>
        <dbReference type="RuleBase" id="RU004070"/>
    </source>
</evidence>
<feature type="domain" description="MCM C-terminal AAA(+) ATPase" evidence="14">
    <location>
        <begin position="310"/>
        <end position="516"/>
    </location>
</feature>
<dbReference type="Gene3D" id="3.30.1640.10">
    <property type="entry name" value="mini-chromosome maintenance (MCM) complex, chain A, domain 1"/>
    <property type="match status" value="1"/>
</dbReference>
<feature type="region of interest" description="Disordered" evidence="13">
    <location>
        <begin position="674"/>
        <end position="742"/>
    </location>
</feature>
<dbReference type="GO" id="GO:1902975">
    <property type="term" value="P:mitotic DNA replication initiation"/>
    <property type="evidence" value="ECO:0007669"/>
    <property type="project" value="TreeGrafter"/>
</dbReference>
<dbReference type="PANTHER" id="PTHR11630">
    <property type="entry name" value="DNA REPLICATION LICENSING FACTOR MCM FAMILY MEMBER"/>
    <property type="match status" value="1"/>
</dbReference>
<dbReference type="Gene3D" id="2.40.50.140">
    <property type="entry name" value="Nucleic acid-binding proteins"/>
    <property type="match status" value="1"/>
</dbReference>
<protein>
    <recommendedName>
        <fullName evidence="12">DNA replication licensing factor MCM3</fullName>
        <ecNumber evidence="12">3.6.4.12</ecNumber>
    </recommendedName>
</protein>
<dbReference type="Pfam" id="PF17207">
    <property type="entry name" value="MCM_OB"/>
    <property type="match status" value="1"/>
</dbReference>
<dbReference type="InterPro" id="IPR033762">
    <property type="entry name" value="MCM_OB"/>
</dbReference>
<dbReference type="SUPFAM" id="SSF50249">
    <property type="entry name" value="Nucleic acid-binding proteins"/>
    <property type="match status" value="2"/>
</dbReference>
<dbReference type="Pfam" id="PF17855">
    <property type="entry name" value="MCM_lid"/>
    <property type="match status" value="1"/>
</dbReference>
<dbReference type="InterPro" id="IPR001208">
    <property type="entry name" value="MCM_dom"/>
</dbReference>
<dbReference type="OMA" id="NVYPQED"/>
<evidence type="ECO:0000256" key="5">
    <source>
        <dbReference type="ARBA" id="ARBA00022801"/>
    </source>
</evidence>
<name>A0AA38LBP8_TAXCH</name>
<dbReference type="GO" id="GO:0005524">
    <property type="term" value="F:ATP binding"/>
    <property type="evidence" value="ECO:0007669"/>
    <property type="project" value="UniProtKB-UniRule"/>
</dbReference>
<feature type="compositionally biased region" description="Basic and acidic residues" evidence="13">
    <location>
        <begin position="674"/>
        <end position="692"/>
    </location>
</feature>
<dbReference type="AlphaFoldDB" id="A0AA38LBP8"/>
<comment type="caution">
    <text evidence="15">The sequence shown here is derived from an EMBL/GenBank/DDBJ whole genome shotgun (WGS) entry which is preliminary data.</text>
</comment>
<dbReference type="Pfam" id="PF00493">
    <property type="entry name" value="MCM"/>
    <property type="match status" value="1"/>
</dbReference>
<accession>A0AA38LBP8</accession>
<comment type="function">
    <text evidence="12">Acts as component of the MCM2-7 complex (MCM complex) which is the replicative helicase essential for 'once per cell cycle' DNA replication initiation and elongation in eukaryotic cells. The active ATPase sites in the MCM2-7 ring are formed through the interaction surfaces of two neighboring subunits such that a critical structure of a conserved arginine finger motif is provided in trans relative to the ATP-binding site of the Walker A box of the adjacent subunit. The six ATPase active sites, however, are likely to contribute differentially to the complex helicase activity.</text>
</comment>
<evidence type="ECO:0000256" key="7">
    <source>
        <dbReference type="ARBA" id="ARBA00022840"/>
    </source>
</evidence>
<dbReference type="InterPro" id="IPR027925">
    <property type="entry name" value="MCM_N"/>
</dbReference>